<accession>A0ABV0J3L0</accession>
<gene>
    <name evidence="5" type="ORF">NC998_04635</name>
</gene>
<feature type="compositionally biased region" description="Polar residues" evidence="4">
    <location>
        <begin position="1"/>
        <end position="23"/>
    </location>
</feature>
<evidence type="ECO:0000256" key="3">
    <source>
        <dbReference type="PROSITE-ProRule" id="PRU00339"/>
    </source>
</evidence>
<dbReference type="EMBL" id="JAMPKM010000002">
    <property type="protein sequence ID" value="MEP0816377.1"/>
    <property type="molecule type" value="Genomic_DNA"/>
</dbReference>
<proteinExistence type="predicted"/>
<evidence type="ECO:0000256" key="2">
    <source>
        <dbReference type="ARBA" id="ARBA00022803"/>
    </source>
</evidence>
<feature type="region of interest" description="Disordered" evidence="4">
    <location>
        <begin position="1"/>
        <end position="72"/>
    </location>
</feature>
<evidence type="ECO:0000256" key="4">
    <source>
        <dbReference type="SAM" id="MobiDB-lite"/>
    </source>
</evidence>
<reference evidence="5 6" key="1">
    <citation type="submission" date="2022-04" db="EMBL/GenBank/DDBJ databases">
        <title>Positive selection, recombination, and allopatry shape intraspecific diversity of widespread and dominant cyanobacteria.</title>
        <authorList>
            <person name="Wei J."/>
            <person name="Shu W."/>
            <person name="Hu C."/>
        </authorList>
    </citation>
    <scope>NUCLEOTIDE SEQUENCE [LARGE SCALE GENOMIC DNA]</scope>
    <source>
        <strain evidence="5 6">GB2-A4</strain>
    </source>
</reference>
<dbReference type="InterPro" id="IPR019734">
    <property type="entry name" value="TPR_rpt"/>
</dbReference>
<organism evidence="5 6">
    <name type="scientific">Trichocoleus desertorum GB2-A4</name>
    <dbReference type="NCBI Taxonomy" id="2933944"/>
    <lineage>
        <taxon>Bacteria</taxon>
        <taxon>Bacillati</taxon>
        <taxon>Cyanobacteriota</taxon>
        <taxon>Cyanophyceae</taxon>
        <taxon>Leptolyngbyales</taxon>
        <taxon>Trichocoleusaceae</taxon>
        <taxon>Trichocoleus</taxon>
    </lineage>
</organism>
<dbReference type="Proteomes" id="UP001464891">
    <property type="component" value="Unassembled WGS sequence"/>
</dbReference>
<name>A0ABV0J3L0_9CYAN</name>
<dbReference type="PROSITE" id="PS50293">
    <property type="entry name" value="TPR_REGION"/>
    <property type="match status" value="1"/>
</dbReference>
<comment type="caution">
    <text evidence="5">The sequence shown here is derived from an EMBL/GenBank/DDBJ whole genome shotgun (WGS) entry which is preliminary data.</text>
</comment>
<keyword evidence="1" id="KW-0677">Repeat</keyword>
<dbReference type="InterPro" id="IPR050498">
    <property type="entry name" value="Ycf3"/>
</dbReference>
<evidence type="ECO:0000313" key="6">
    <source>
        <dbReference type="Proteomes" id="UP001464891"/>
    </source>
</evidence>
<dbReference type="PANTHER" id="PTHR44858">
    <property type="entry name" value="TETRATRICOPEPTIDE REPEAT PROTEIN 6"/>
    <property type="match status" value="1"/>
</dbReference>
<dbReference type="SUPFAM" id="SSF48452">
    <property type="entry name" value="TPR-like"/>
    <property type="match status" value="1"/>
</dbReference>
<dbReference type="Pfam" id="PF13414">
    <property type="entry name" value="TPR_11"/>
    <property type="match status" value="1"/>
</dbReference>
<dbReference type="InterPro" id="IPR011990">
    <property type="entry name" value="TPR-like_helical_dom_sf"/>
</dbReference>
<evidence type="ECO:0000313" key="5">
    <source>
        <dbReference type="EMBL" id="MEP0816377.1"/>
    </source>
</evidence>
<evidence type="ECO:0000256" key="1">
    <source>
        <dbReference type="ARBA" id="ARBA00022737"/>
    </source>
</evidence>
<dbReference type="SMART" id="SM00028">
    <property type="entry name" value="TPR"/>
    <property type="match status" value="4"/>
</dbReference>
<sequence length="264" mass="29358">MSSRSAFNPQGSAQRRRQGSTLASVAGQANIGTGVGQAGPHRRQGNQLRLTGIPSPRSSGKPEVHTDEQDQQLRQQAIAAAQQGYYEVAIDLLSELLERHQTSATDYNNRGLVYFQSGQTEKAIADYNQAIELNPKLASVYNNRANYYAAQGQLAEAIADYGVAIDLNPGNTRAWINQGITFRQLEMYEQAIGNFELALHFGQLEGHIYAERGRTFHIMGDWNCAIADYQKALQILLLTHTESAQRLRQQVENWLDDLLSPLRA</sequence>
<dbReference type="PROSITE" id="PS50005">
    <property type="entry name" value="TPR"/>
    <property type="match status" value="2"/>
</dbReference>
<dbReference type="Gene3D" id="1.25.40.10">
    <property type="entry name" value="Tetratricopeptide repeat domain"/>
    <property type="match status" value="2"/>
</dbReference>
<keyword evidence="6" id="KW-1185">Reference proteome</keyword>
<dbReference type="RefSeq" id="WP_190433702.1">
    <property type="nucleotide sequence ID" value="NZ_JAMPKM010000002.1"/>
</dbReference>
<protein>
    <submittedName>
        <fullName evidence="5">Tetratricopeptide repeat protein</fullName>
    </submittedName>
</protein>
<feature type="repeat" description="TPR" evidence="3">
    <location>
        <begin position="138"/>
        <end position="171"/>
    </location>
</feature>
<feature type="repeat" description="TPR" evidence="3">
    <location>
        <begin position="104"/>
        <end position="137"/>
    </location>
</feature>
<dbReference type="PANTHER" id="PTHR44858:SF1">
    <property type="entry name" value="UDP-N-ACETYLGLUCOSAMINE--PEPTIDE N-ACETYLGLUCOSAMINYLTRANSFERASE SPINDLY-RELATED"/>
    <property type="match status" value="1"/>
</dbReference>
<keyword evidence="2 3" id="KW-0802">TPR repeat</keyword>